<dbReference type="RefSeq" id="WP_133463105.1">
    <property type="nucleotide sequence ID" value="NZ_SNWI01000001.1"/>
</dbReference>
<dbReference type="GO" id="GO:0004356">
    <property type="term" value="F:glutamine synthetase activity"/>
    <property type="evidence" value="ECO:0007669"/>
    <property type="project" value="InterPro"/>
</dbReference>
<dbReference type="InterPro" id="IPR008146">
    <property type="entry name" value="Gln_synth_cat_dom"/>
</dbReference>
<dbReference type="GO" id="GO:0016020">
    <property type="term" value="C:membrane"/>
    <property type="evidence" value="ECO:0007669"/>
    <property type="project" value="TreeGrafter"/>
</dbReference>
<feature type="domain" description="GS catalytic" evidence="4">
    <location>
        <begin position="127"/>
        <end position="497"/>
    </location>
</feature>
<evidence type="ECO:0000256" key="1">
    <source>
        <dbReference type="ARBA" id="ARBA00009897"/>
    </source>
</evidence>
<dbReference type="Gene3D" id="3.10.20.70">
    <property type="entry name" value="Glutamine synthetase, N-terminal domain"/>
    <property type="match status" value="1"/>
</dbReference>
<name>A0A4R6HB63_9BACT</name>
<proteinExistence type="inferred from homology"/>
<dbReference type="Pfam" id="PF00120">
    <property type="entry name" value="Gln-synt_C"/>
    <property type="match status" value="1"/>
</dbReference>
<dbReference type="Pfam" id="PF03951">
    <property type="entry name" value="Gln-synt_N"/>
    <property type="match status" value="1"/>
</dbReference>
<evidence type="ECO:0000313" key="5">
    <source>
        <dbReference type="EMBL" id="TDO04971.1"/>
    </source>
</evidence>
<dbReference type="InterPro" id="IPR014746">
    <property type="entry name" value="Gln_synth/guanido_kin_cat_dom"/>
</dbReference>
<evidence type="ECO:0000256" key="2">
    <source>
        <dbReference type="PROSITE-ProRule" id="PRU01331"/>
    </source>
</evidence>
<dbReference type="OrthoDB" id="9807095at2"/>
<accession>A0A4R6HB63</accession>
<dbReference type="AlphaFoldDB" id="A0A4R6HB63"/>
<evidence type="ECO:0000313" key="6">
    <source>
        <dbReference type="Proteomes" id="UP000294848"/>
    </source>
</evidence>
<protein>
    <submittedName>
        <fullName evidence="5">Glutamine synthetase</fullName>
    </submittedName>
</protein>
<dbReference type="PANTHER" id="PTHR43407">
    <property type="entry name" value="GLUTAMINE SYNTHETASE"/>
    <property type="match status" value="1"/>
</dbReference>
<dbReference type="PROSITE" id="PS51987">
    <property type="entry name" value="GS_CATALYTIC"/>
    <property type="match status" value="1"/>
</dbReference>
<sequence>MPSLQNNPNLLVQYLQKPASEFTKEDLIRYIEEREIEMLNFRYVAEDGKLKTINFMVTGRDELDMVLSSGERVDGSSIFSFLEANSSDLYLVPRYKTAFLNPFAKIPSVDILCSFYNANGEPLESSPENILRKAKTAFYKATNMKLKMMGELEYYVISTVENDTDTSNNGYHCAEPFTLHEELRVEAIKLIAQCGGMVRFGHAENGRFTHHGKHYEQHEIEFAPVDPEDASDQLLVAKWILRMLGRKYGVSVTYIPKIALNQPGSGMHIHFLAEEAGRNRLIENKELTPTCLKMIAGVLDLAPALTAFANSTPVSYLRFMPGQAVPNLICWGKQNRSTLIRVPLGWHADSSFGAQLNQQEQEKHDYSFRQTVEYRGTDGSANPYLFSAAMIVGFMKGLNDPEAIKKSDDYFCTENLFLTEDQQEDFNRLPMSCFDAAKALENARQEFEADQIFPKSIINHLILRLRSYNDKELGENLKTYGENQDLPALIDEYLNYM</sequence>
<dbReference type="GO" id="GO:0019740">
    <property type="term" value="P:nitrogen utilization"/>
    <property type="evidence" value="ECO:0007669"/>
    <property type="project" value="TreeGrafter"/>
</dbReference>
<dbReference type="Gene3D" id="3.30.590.10">
    <property type="entry name" value="Glutamine synthetase/guanido kinase, catalytic domain"/>
    <property type="match status" value="1"/>
</dbReference>
<dbReference type="PANTHER" id="PTHR43407:SF1">
    <property type="entry name" value="LENGSIN"/>
    <property type="match status" value="1"/>
</dbReference>
<dbReference type="SMART" id="SM01230">
    <property type="entry name" value="Gln-synt_C"/>
    <property type="match status" value="1"/>
</dbReference>
<dbReference type="GO" id="GO:0005737">
    <property type="term" value="C:cytoplasm"/>
    <property type="evidence" value="ECO:0007669"/>
    <property type="project" value="TreeGrafter"/>
</dbReference>
<comment type="caution">
    <text evidence="5">The sequence shown here is derived from an EMBL/GenBank/DDBJ whole genome shotgun (WGS) entry which is preliminary data.</text>
</comment>
<dbReference type="InterPro" id="IPR008147">
    <property type="entry name" value="Gln_synt_N"/>
</dbReference>
<dbReference type="SUPFAM" id="SSF55931">
    <property type="entry name" value="Glutamine synthetase/guanido kinase"/>
    <property type="match status" value="1"/>
</dbReference>
<dbReference type="GO" id="GO:0006542">
    <property type="term" value="P:glutamine biosynthetic process"/>
    <property type="evidence" value="ECO:0007669"/>
    <property type="project" value="InterPro"/>
</dbReference>
<organism evidence="5 6">
    <name type="scientific">Sunxiuqinia elliptica</name>
    <dbReference type="NCBI Taxonomy" id="655355"/>
    <lineage>
        <taxon>Bacteria</taxon>
        <taxon>Pseudomonadati</taxon>
        <taxon>Bacteroidota</taxon>
        <taxon>Bacteroidia</taxon>
        <taxon>Marinilabiliales</taxon>
        <taxon>Prolixibacteraceae</taxon>
        <taxon>Sunxiuqinia</taxon>
    </lineage>
</organism>
<dbReference type="InterPro" id="IPR036651">
    <property type="entry name" value="Gln_synt_N_sf"/>
</dbReference>
<evidence type="ECO:0000256" key="3">
    <source>
        <dbReference type="RuleBase" id="RU000384"/>
    </source>
</evidence>
<comment type="similarity">
    <text evidence="1 2 3">Belongs to the glutamine synthetase family.</text>
</comment>
<evidence type="ECO:0000259" key="4">
    <source>
        <dbReference type="PROSITE" id="PS51987"/>
    </source>
</evidence>
<dbReference type="Proteomes" id="UP000294848">
    <property type="component" value="Unassembled WGS sequence"/>
</dbReference>
<dbReference type="SUPFAM" id="SSF54368">
    <property type="entry name" value="Glutamine synthetase, N-terminal domain"/>
    <property type="match status" value="1"/>
</dbReference>
<gene>
    <name evidence="5" type="ORF">DET52_101323</name>
</gene>
<dbReference type="EMBL" id="SNWI01000001">
    <property type="protein sequence ID" value="TDO04971.1"/>
    <property type="molecule type" value="Genomic_DNA"/>
</dbReference>
<reference evidence="5 6" key="1">
    <citation type="submission" date="2019-03" db="EMBL/GenBank/DDBJ databases">
        <title>Freshwater and sediment microbial communities from various areas in North America, analyzing microbe dynamics in response to fracking.</title>
        <authorList>
            <person name="Lamendella R."/>
        </authorList>
    </citation>
    <scope>NUCLEOTIDE SEQUENCE [LARGE SCALE GENOMIC DNA]</scope>
    <source>
        <strain evidence="5 6">114D</strain>
    </source>
</reference>